<reference evidence="2" key="2">
    <citation type="submission" date="2019-02" db="EMBL/GenBank/DDBJ databases">
        <title>Opniocepnalus argus Var Kimnra genome.</title>
        <authorList>
            <person name="Zhou C."/>
            <person name="Xiao S."/>
        </authorList>
    </citation>
    <scope>NUCLEOTIDE SEQUENCE [LARGE SCALE GENOMIC DNA]</scope>
</reference>
<protein>
    <submittedName>
        <fullName evidence="1">Uncharacterized protein</fullName>
    </submittedName>
</protein>
<dbReference type="EMBL" id="CM015715">
    <property type="protein sequence ID" value="KAF3689243.1"/>
    <property type="molecule type" value="Genomic_DNA"/>
</dbReference>
<evidence type="ECO:0000313" key="1">
    <source>
        <dbReference type="EMBL" id="KAF3689243.1"/>
    </source>
</evidence>
<reference evidence="1 2" key="1">
    <citation type="submission" date="2019-02" db="EMBL/GenBank/DDBJ databases">
        <title>Opniocepnalus argus genome.</title>
        <authorList>
            <person name="Zhou C."/>
            <person name="Xiao S."/>
        </authorList>
    </citation>
    <scope>NUCLEOTIDE SEQUENCE [LARGE SCALE GENOMIC DNA]</scope>
    <source>
        <strain evidence="1">OARG1902GOOAL</strain>
        <tissue evidence="1">Muscle</tissue>
    </source>
</reference>
<dbReference type="Proteomes" id="UP000503349">
    <property type="component" value="Chromosome 4"/>
</dbReference>
<name>A0A6G1PGC8_CHAAH</name>
<accession>A0A6G1PGC8</accession>
<keyword evidence="2" id="KW-1185">Reference proteome</keyword>
<gene>
    <name evidence="1" type="ORF">EXN66_Car004915</name>
</gene>
<organism evidence="1 2">
    <name type="scientific">Channa argus</name>
    <name type="common">Northern snakehead</name>
    <name type="synonym">Ophicephalus argus</name>
    <dbReference type="NCBI Taxonomy" id="215402"/>
    <lineage>
        <taxon>Eukaryota</taxon>
        <taxon>Metazoa</taxon>
        <taxon>Chordata</taxon>
        <taxon>Craniata</taxon>
        <taxon>Vertebrata</taxon>
        <taxon>Euteleostomi</taxon>
        <taxon>Actinopterygii</taxon>
        <taxon>Neopterygii</taxon>
        <taxon>Teleostei</taxon>
        <taxon>Neoteleostei</taxon>
        <taxon>Acanthomorphata</taxon>
        <taxon>Anabantaria</taxon>
        <taxon>Anabantiformes</taxon>
        <taxon>Channoidei</taxon>
        <taxon>Channidae</taxon>
        <taxon>Channa</taxon>
    </lineage>
</organism>
<sequence>MWTVKAVPEPAAFSTHQGSFCGLAGRITVIENTDLDLTIQTNVSYLCCQSPVCSLRRRSGVTDSSVWTQLQLGESVTLSNC</sequence>
<evidence type="ECO:0000313" key="2">
    <source>
        <dbReference type="Proteomes" id="UP000503349"/>
    </source>
</evidence>
<dbReference type="AlphaFoldDB" id="A0A6G1PGC8"/>
<proteinExistence type="predicted"/>